<dbReference type="RefSeq" id="WP_172233456.1">
    <property type="nucleotide sequence ID" value="NZ_CP035946.1"/>
</dbReference>
<dbReference type="EMBL" id="JACGBB010000004">
    <property type="protein sequence ID" value="MBZ7987109.1"/>
    <property type="molecule type" value="Genomic_DNA"/>
</dbReference>
<name>A0ABS7WST1_9BACT</name>
<keyword evidence="3" id="KW-1185">Reference proteome</keyword>
<gene>
    <name evidence="2" type="ORF">AVCANL283_03120</name>
</gene>
<comment type="caution">
    <text evidence="2">The sequence shown here is derived from an EMBL/GenBank/DDBJ whole genome shotgun (WGS) entry which is preliminary data.</text>
</comment>
<dbReference type="Pfam" id="PF02754">
    <property type="entry name" value="CCG"/>
    <property type="match status" value="2"/>
</dbReference>
<protein>
    <submittedName>
        <fullName evidence="2">(Fe-S)-binding protein</fullName>
    </submittedName>
</protein>
<proteinExistence type="predicted"/>
<dbReference type="InterPro" id="IPR004017">
    <property type="entry name" value="Cys_rich_dom"/>
</dbReference>
<dbReference type="Proteomes" id="UP000786183">
    <property type="component" value="Unassembled WGS sequence"/>
</dbReference>
<evidence type="ECO:0000313" key="2">
    <source>
        <dbReference type="EMBL" id="MBZ7987109.1"/>
    </source>
</evidence>
<feature type="domain" description="Cysteine-rich" evidence="1">
    <location>
        <begin position="132"/>
        <end position="216"/>
    </location>
</feature>
<dbReference type="PANTHER" id="PTHR30296:SF0">
    <property type="entry name" value="LACTATE UTILIZATION PROTEIN A"/>
    <property type="match status" value="1"/>
</dbReference>
<feature type="domain" description="Cysteine-rich" evidence="1">
    <location>
        <begin position="5"/>
        <end position="85"/>
    </location>
</feature>
<reference evidence="2 3" key="1">
    <citation type="submission" date="2020-07" db="EMBL/GenBank/DDBJ databases">
        <title>Transfer of Campylobacter canadensis to the novel genus Avispirillum gen. nov., that also includes two novel species recovered from migratory waterfowl: Avispirillum anseris sp. nov. and Avispirillum brantae sp. nov.</title>
        <authorList>
            <person name="Miller W.G."/>
            <person name="Chapman M.H."/>
            <person name="Yee E."/>
            <person name="Inglis G.D."/>
        </authorList>
    </citation>
    <scope>NUCLEOTIDE SEQUENCE [LARGE SCALE GENOMIC DNA]</scope>
    <source>
        <strain evidence="2 3">L283</strain>
    </source>
</reference>
<evidence type="ECO:0000313" key="3">
    <source>
        <dbReference type="Proteomes" id="UP000786183"/>
    </source>
</evidence>
<evidence type="ECO:0000259" key="1">
    <source>
        <dbReference type="Pfam" id="PF02754"/>
    </source>
</evidence>
<organism evidence="2 3">
    <name type="scientific">Campylobacter canadensis</name>
    <dbReference type="NCBI Taxonomy" id="449520"/>
    <lineage>
        <taxon>Bacteria</taxon>
        <taxon>Pseudomonadati</taxon>
        <taxon>Campylobacterota</taxon>
        <taxon>Epsilonproteobacteria</taxon>
        <taxon>Campylobacterales</taxon>
        <taxon>Campylobacteraceae</taxon>
        <taxon>Campylobacter</taxon>
    </lineage>
</organism>
<dbReference type="PANTHER" id="PTHR30296">
    <property type="entry name" value="UNCHARACTERIZED PROTEIN YKGE"/>
    <property type="match status" value="1"/>
</dbReference>
<sequence>MQKKVYFYATCLGTAAMQKMVLNSIKLLRAADVEVVFKKDQTCCGQPSYNTGYFNDTKKIALYNAEVFQGDLPIVIPSGSCGGMMSHDYLELFKDDVNYEKIKQFSSRVIELSQYLDAIGFKPVDKGEKIKVTWHSNCHALRVQKSIESNKKLLTSLSNVEVVYLEHEEECCGFGGTFSVKEPEISNAMAKAKVEDIIKSGASAVISADGGCLLNIAGTLSKLGYKDVKAYHLYDFLSARINGEKL</sequence>
<accession>A0ABS7WST1</accession>